<feature type="domain" description="Metallo-beta-lactamase" evidence="9">
    <location>
        <begin position="86"/>
        <end position="306"/>
    </location>
</feature>
<dbReference type="InterPro" id="IPR029228">
    <property type="entry name" value="Alkyl_sulf_dimr"/>
</dbReference>
<dbReference type="Gene3D" id="1.25.40.880">
    <property type="entry name" value="Alkyl sulfatase, dimerisation domain"/>
    <property type="match status" value="1"/>
</dbReference>
<protein>
    <recommendedName>
        <fullName evidence="7">Linear primary-alkylsulfatase</fullName>
        <ecNumber evidence="6">3.1.6.21</ecNumber>
    </recommendedName>
    <alternativeName>
        <fullName evidence="8">Type III linear primary-alkylsulfatase</fullName>
    </alternativeName>
</protein>
<comment type="similarity">
    <text evidence="5">Belongs to the metallo-beta-lactamase superfamily. Type III sulfatase family.</text>
</comment>
<dbReference type="PANTHER" id="PTHR43223">
    <property type="entry name" value="ALKYL/ARYL-SULFATASE"/>
    <property type="match status" value="1"/>
</dbReference>
<comment type="cofactor">
    <cofactor evidence="1">
        <name>Zn(2+)</name>
        <dbReference type="ChEBI" id="CHEBI:29105"/>
    </cofactor>
</comment>
<dbReference type="FunFam" id="3.60.15.30:FF:000001">
    <property type="entry name" value="Alkyl/aryl-sulfatase BDS1"/>
    <property type="match status" value="1"/>
</dbReference>
<dbReference type="SUPFAM" id="SSF56281">
    <property type="entry name" value="Metallo-hydrolase/oxidoreductase"/>
    <property type="match status" value="1"/>
</dbReference>
<dbReference type="PANTHER" id="PTHR43223:SF1">
    <property type="entry name" value="ALKYL_ARYL-SULFATASE BDS1"/>
    <property type="match status" value="1"/>
</dbReference>
<dbReference type="GO" id="GO:0046983">
    <property type="term" value="F:protein dimerization activity"/>
    <property type="evidence" value="ECO:0007669"/>
    <property type="project" value="InterPro"/>
</dbReference>
<dbReference type="Pfam" id="PF14864">
    <property type="entry name" value="Alkyl_sulf_C"/>
    <property type="match status" value="1"/>
</dbReference>
<evidence type="ECO:0000313" key="10">
    <source>
        <dbReference type="EMBL" id="RMI42340.1"/>
    </source>
</evidence>
<keyword evidence="11" id="KW-1185">Reference proteome</keyword>
<dbReference type="InterPro" id="IPR036527">
    <property type="entry name" value="SCP2_sterol-bd_dom_sf"/>
</dbReference>
<keyword evidence="4" id="KW-0862">Zinc</keyword>
<dbReference type="SMART" id="SM00849">
    <property type="entry name" value="Lactamase_B"/>
    <property type="match status" value="1"/>
</dbReference>
<dbReference type="GO" id="GO:0018741">
    <property type="term" value="F:linear primary-alkylsulfatase activity"/>
    <property type="evidence" value="ECO:0007669"/>
    <property type="project" value="UniProtKB-EC"/>
</dbReference>
<dbReference type="InterPro" id="IPR029229">
    <property type="entry name" value="Alkyl_sulf_C"/>
</dbReference>
<dbReference type="SUPFAM" id="SSF55718">
    <property type="entry name" value="SCP-like"/>
    <property type="match status" value="1"/>
</dbReference>
<evidence type="ECO:0000256" key="8">
    <source>
        <dbReference type="ARBA" id="ARBA00075789"/>
    </source>
</evidence>
<keyword evidence="3 10" id="KW-0378">Hydrolase</keyword>
<dbReference type="Gene3D" id="3.60.15.30">
    <property type="entry name" value="Metallo-beta-lactamase domain"/>
    <property type="match status" value="1"/>
</dbReference>
<accession>A0A3M2LZI8</accession>
<comment type="caution">
    <text evidence="10">The sequence shown here is derived from an EMBL/GenBank/DDBJ whole genome shotgun (WGS) entry which is preliminary data.</text>
</comment>
<dbReference type="AlphaFoldDB" id="A0A3M2LZI8"/>
<dbReference type="EC" id="3.1.6.21" evidence="6"/>
<dbReference type="Pfam" id="PF14863">
    <property type="entry name" value="Alkyl_sulf_dimr"/>
    <property type="match status" value="1"/>
</dbReference>
<dbReference type="InterPro" id="IPR036866">
    <property type="entry name" value="RibonucZ/Hydroxyglut_hydro"/>
</dbReference>
<evidence type="ECO:0000259" key="9">
    <source>
        <dbReference type="SMART" id="SM00849"/>
    </source>
</evidence>
<evidence type="ECO:0000256" key="3">
    <source>
        <dbReference type="ARBA" id="ARBA00022801"/>
    </source>
</evidence>
<dbReference type="Gene3D" id="3.30.1050.10">
    <property type="entry name" value="SCP2 sterol-binding domain"/>
    <property type="match status" value="1"/>
</dbReference>
<dbReference type="Pfam" id="PF00753">
    <property type="entry name" value="Lactamase_B"/>
    <property type="match status" value="1"/>
</dbReference>
<name>A0A3M2LZI8_9ACTN</name>
<dbReference type="FunFam" id="1.25.40.880:FF:000001">
    <property type="entry name" value="SDS hydrolase SdsA1"/>
    <property type="match status" value="1"/>
</dbReference>
<dbReference type="InterPro" id="IPR044097">
    <property type="entry name" value="Bds1/SdsA1_MBL-fold"/>
</dbReference>
<evidence type="ECO:0000256" key="7">
    <source>
        <dbReference type="ARBA" id="ARBA00068034"/>
    </source>
</evidence>
<evidence type="ECO:0000256" key="1">
    <source>
        <dbReference type="ARBA" id="ARBA00001947"/>
    </source>
</evidence>
<evidence type="ECO:0000256" key="6">
    <source>
        <dbReference type="ARBA" id="ARBA00066568"/>
    </source>
</evidence>
<dbReference type="CDD" id="cd07710">
    <property type="entry name" value="arylsulfatase_Sdsa1-like_MBL-fold"/>
    <property type="match status" value="1"/>
</dbReference>
<evidence type="ECO:0000313" key="11">
    <source>
        <dbReference type="Proteomes" id="UP000282674"/>
    </source>
</evidence>
<evidence type="ECO:0000256" key="5">
    <source>
        <dbReference type="ARBA" id="ARBA00033751"/>
    </source>
</evidence>
<reference evidence="10 11" key="1">
    <citation type="submission" date="2018-10" db="EMBL/GenBank/DDBJ databases">
        <title>Isolation from soil.</title>
        <authorList>
            <person name="Hu J."/>
        </authorList>
    </citation>
    <scope>NUCLEOTIDE SEQUENCE [LARGE SCALE GENOMIC DNA]</scope>
    <source>
        <strain evidence="10 11">NEAU-Ht49</strain>
    </source>
</reference>
<keyword evidence="2" id="KW-0479">Metal-binding</keyword>
<gene>
    <name evidence="10" type="ORF">EBO15_20210</name>
</gene>
<organism evidence="10 11">
    <name type="scientific">Actinomadura harenae</name>
    <dbReference type="NCBI Taxonomy" id="2483351"/>
    <lineage>
        <taxon>Bacteria</taxon>
        <taxon>Bacillati</taxon>
        <taxon>Actinomycetota</taxon>
        <taxon>Actinomycetes</taxon>
        <taxon>Streptosporangiales</taxon>
        <taxon>Thermomonosporaceae</taxon>
        <taxon>Actinomadura</taxon>
    </lineage>
</organism>
<dbReference type="Proteomes" id="UP000282674">
    <property type="component" value="Unassembled WGS sequence"/>
</dbReference>
<dbReference type="RefSeq" id="WP_122195971.1">
    <property type="nucleotide sequence ID" value="NZ_JBHSKC010000017.1"/>
</dbReference>
<dbReference type="GO" id="GO:0046872">
    <property type="term" value="F:metal ion binding"/>
    <property type="evidence" value="ECO:0007669"/>
    <property type="project" value="UniProtKB-KW"/>
</dbReference>
<dbReference type="InterPro" id="IPR038536">
    <property type="entry name" value="Alkyl/aryl-sulf_dimr_sf"/>
</dbReference>
<proteinExistence type="inferred from homology"/>
<evidence type="ECO:0000256" key="2">
    <source>
        <dbReference type="ARBA" id="ARBA00022723"/>
    </source>
</evidence>
<dbReference type="InterPro" id="IPR052195">
    <property type="entry name" value="Bact_Alkyl/Aryl-Sulfatase"/>
</dbReference>
<evidence type="ECO:0000256" key="4">
    <source>
        <dbReference type="ARBA" id="ARBA00022833"/>
    </source>
</evidence>
<sequence length="605" mass="66904">MDDLPFDDLTDFENADQGWQASLVPGVIYADDDPKRKVWDNDQFSFLEGDCPDTADPSLWRQGQLCSRQGLYEVTDGVYQIRGFDLSNMTLIEGDKGVIVVDPLMSVEPAAAGLAFYREHRGDRPVTGLIYTHSHVDHFAGAEGVLRAGNPDKVPILAPEGFMEHAVSENVYAGPAMARRAIYHSGLHLPRDAKGLVSTGLGQTGSSGRVSLIPPNLDITHTGQKETIDGVAFVFQLTPNTEAPAEMHFFLPDREALCVAENATHTLHNILTLRGAVVRDARMWSRYLNEAIDLFAADSKVAFASHHWPTWGTENILAFLTLQRDLYGYLHDQTLRLMNRGHTGIEIAEMMRLPPALENAFHARGYYGSVSHDVKAIYQRYLGWFDGNPAHLWEHPPVEAARRYVKCMGGMSRVLELAAHYADKDDLRFAATLLNHAVFADPAHTKAKHHLAEVYQRLGQGAECGTWRNFYLTGALELRKGVKTSLTFAGGMTDAMTTEQLFDGLAILVDGPKAWSEGFTLDWDFSDSGDKYRMSLSNGVLVHAPRTERTRGTPDLTLTLTRPDLLALLAGKGSEHITMDGDPTVLTRLASVLDQPEPDFPIVTP</sequence>
<dbReference type="GO" id="GO:0018909">
    <property type="term" value="P:dodecyl sulfate metabolic process"/>
    <property type="evidence" value="ECO:0007669"/>
    <property type="project" value="InterPro"/>
</dbReference>
<dbReference type="OrthoDB" id="5240502at2"/>
<dbReference type="InterPro" id="IPR001279">
    <property type="entry name" value="Metallo-B-lactamas"/>
</dbReference>
<dbReference type="EMBL" id="RFFG01000034">
    <property type="protein sequence ID" value="RMI42340.1"/>
    <property type="molecule type" value="Genomic_DNA"/>
</dbReference>